<dbReference type="EMBL" id="JAZHYP010000010">
    <property type="protein sequence ID" value="MEN3325082.1"/>
    <property type="molecule type" value="Genomic_DNA"/>
</dbReference>
<protein>
    <recommendedName>
        <fullName evidence="3">Lipoprotein</fullName>
    </recommendedName>
</protein>
<organism evidence="1 2">
    <name type="scientific">Mariniflexile soesokkakense</name>
    <dbReference type="NCBI Taxonomy" id="1343160"/>
    <lineage>
        <taxon>Bacteria</taxon>
        <taxon>Pseudomonadati</taxon>
        <taxon>Bacteroidota</taxon>
        <taxon>Flavobacteriia</taxon>
        <taxon>Flavobacteriales</taxon>
        <taxon>Flavobacteriaceae</taxon>
        <taxon>Mariniflexile</taxon>
    </lineage>
</organism>
<name>A0ABV0AFS6_9FLAO</name>
<evidence type="ECO:0000313" key="1">
    <source>
        <dbReference type="EMBL" id="MEN3325082.1"/>
    </source>
</evidence>
<dbReference type="RefSeq" id="WP_346242878.1">
    <property type="nucleotide sequence ID" value="NZ_JAZHYP010000010.1"/>
</dbReference>
<dbReference type="PROSITE" id="PS51257">
    <property type="entry name" value="PROKAR_LIPOPROTEIN"/>
    <property type="match status" value="1"/>
</dbReference>
<accession>A0ABV0AFS6</accession>
<comment type="caution">
    <text evidence="1">The sequence shown here is derived from an EMBL/GenBank/DDBJ whole genome shotgun (WGS) entry which is preliminary data.</text>
</comment>
<reference evidence="1 2" key="1">
    <citation type="submission" date="2024-01" db="EMBL/GenBank/DDBJ databases">
        <title>Mariniflexile litorale sp. nov., isolated from the shallow sediments of the Sea of Japan.</title>
        <authorList>
            <person name="Romanenko L."/>
            <person name="Bystritskaya E."/>
            <person name="Isaeva M."/>
        </authorList>
    </citation>
    <scope>NUCLEOTIDE SEQUENCE [LARGE SCALE GENOMIC DNA]</scope>
    <source>
        <strain evidence="1 2">KCTC 32427</strain>
    </source>
</reference>
<gene>
    <name evidence="1" type="ORF">VP395_15195</name>
</gene>
<dbReference type="Proteomes" id="UP001416393">
    <property type="component" value="Unassembled WGS sequence"/>
</dbReference>
<sequence>MNTRKYIWLIIILSLVSCNFDHPRKSDKINADFILKINESELKDFDSINRLLIYNKTDLVPRLEKDNPVPFGKVTNHYFTKVLLNKYLPDSTINKGFLKRHNFSVNPENTIKTKPNLNLFYLHFNFETNKATYTLWNSKTIRGERSSTEPEKNFNYSIEQKLLFNYNCDTIQKERNNLLYTKKINNDWIYVIDYIKVGDDDYYKATIKETEYLKEKYFNFDKKESIK</sequence>
<evidence type="ECO:0000313" key="2">
    <source>
        <dbReference type="Proteomes" id="UP001416393"/>
    </source>
</evidence>
<proteinExistence type="predicted"/>
<evidence type="ECO:0008006" key="3">
    <source>
        <dbReference type="Google" id="ProtNLM"/>
    </source>
</evidence>
<keyword evidence="2" id="KW-1185">Reference proteome</keyword>